<dbReference type="eggNOG" id="COG1277">
    <property type="taxonomic scope" value="Bacteria"/>
</dbReference>
<proteinExistence type="predicted"/>
<dbReference type="EMBL" id="JPLY01000004">
    <property type="protein sequence ID" value="KFC21474.1"/>
    <property type="molecule type" value="Genomic_DNA"/>
</dbReference>
<dbReference type="Pfam" id="PF12679">
    <property type="entry name" value="ABC2_membrane_2"/>
    <property type="match status" value="1"/>
</dbReference>
<name>A0A085BG79_9FLAO</name>
<feature type="transmembrane region" description="Helical" evidence="1">
    <location>
        <begin position="238"/>
        <end position="259"/>
    </location>
</feature>
<accession>A0A085BG79</accession>
<comment type="caution">
    <text evidence="2">The sequence shown here is derived from an EMBL/GenBank/DDBJ whole genome shotgun (WGS) entry which is preliminary data.</text>
</comment>
<evidence type="ECO:0000256" key="1">
    <source>
        <dbReference type="SAM" id="Phobius"/>
    </source>
</evidence>
<dbReference type="InterPro" id="IPR021913">
    <property type="entry name" value="DUF3526"/>
</dbReference>
<gene>
    <name evidence="2" type="ORF">IO89_14965</name>
</gene>
<feature type="transmembrane region" description="Helical" evidence="1">
    <location>
        <begin position="128"/>
        <end position="148"/>
    </location>
</feature>
<dbReference type="STRING" id="421072.SAMN04488097_0901"/>
<dbReference type="OrthoDB" id="6016419at2"/>
<keyword evidence="1" id="KW-0472">Membrane</keyword>
<feature type="transmembrane region" description="Helical" evidence="1">
    <location>
        <begin position="205"/>
        <end position="226"/>
    </location>
</feature>
<dbReference type="PANTHER" id="PTHR43471">
    <property type="entry name" value="ABC TRANSPORTER PERMEASE"/>
    <property type="match status" value="1"/>
</dbReference>
<keyword evidence="3" id="KW-1185">Reference proteome</keyword>
<dbReference type="GO" id="GO:0005886">
    <property type="term" value="C:plasma membrane"/>
    <property type="evidence" value="ECO:0007669"/>
    <property type="project" value="UniProtKB-SubCell"/>
</dbReference>
<reference evidence="2 3" key="1">
    <citation type="submission" date="2014-07" db="EMBL/GenBank/DDBJ databases">
        <title>Epilithonimonas lactis LMG 22401 Genome.</title>
        <authorList>
            <person name="Pipes S.E."/>
            <person name="Stropko S.J."/>
        </authorList>
    </citation>
    <scope>NUCLEOTIDE SEQUENCE [LARGE SCALE GENOMIC DNA]</scope>
    <source>
        <strain evidence="2 3">LMG 24401</strain>
    </source>
</reference>
<feature type="transmembrane region" description="Helical" evidence="1">
    <location>
        <begin position="12"/>
        <end position="31"/>
    </location>
</feature>
<dbReference type="AlphaFoldDB" id="A0A085BG79"/>
<dbReference type="GO" id="GO:0140359">
    <property type="term" value="F:ABC-type transporter activity"/>
    <property type="evidence" value="ECO:0007669"/>
    <property type="project" value="InterPro"/>
</dbReference>
<keyword evidence="1" id="KW-0812">Transmembrane</keyword>
<dbReference type="Pfam" id="PF12040">
    <property type="entry name" value="DUF3526"/>
    <property type="match status" value="1"/>
</dbReference>
<evidence type="ECO:0000313" key="3">
    <source>
        <dbReference type="Proteomes" id="UP000028623"/>
    </source>
</evidence>
<sequence>MNNYLLKQFWRNKAYILSLLLLFFAGLMAIYTGKKFLDKNQDIIAKSASYQKQSIDKTVKYHSDDLGLILYYLKFNLVNETPRLSALNIGLRDINPSIQGVTIRNLEEQRYNSDFYNPANAASGNFDLSFVLVFLFPLIIIAFCFNLISEEEESGRWKLLSVQSKDLGKLIDAKMLIRFIAITAVYLLLLIIAKVWVNIPIDGNFLAFAALGWLYLSFWFALCRWIISFRRSSGVNALILLVVWVGMNFIVPMSSNIFIQKNYPVNESLDAVMEQREGYHTKWDEAKKPTMDRFYKVYPQYKNYKVEETASSSWVWYYAMQHMGDLESSRSSVNYRQKMKMRNEAASVLGYIFPNIQLQMATSALAKTGMENHLEFAEGLKTFHENKRLSFYMPIFSGASSQTIDWNALKVEYFETSDRMDLLKMLLPIISLIFLLLILSQFKYRKLC</sequence>
<evidence type="ECO:0000313" key="2">
    <source>
        <dbReference type="EMBL" id="KFC21474.1"/>
    </source>
</evidence>
<keyword evidence="1" id="KW-1133">Transmembrane helix</keyword>
<dbReference type="Proteomes" id="UP000028623">
    <property type="component" value="Unassembled WGS sequence"/>
</dbReference>
<organism evidence="2 3">
    <name type="scientific">Epilithonimonas lactis</name>
    <dbReference type="NCBI Taxonomy" id="421072"/>
    <lineage>
        <taxon>Bacteria</taxon>
        <taxon>Pseudomonadati</taxon>
        <taxon>Bacteroidota</taxon>
        <taxon>Flavobacteriia</taxon>
        <taxon>Flavobacteriales</taxon>
        <taxon>Weeksellaceae</taxon>
        <taxon>Chryseobacterium group</taxon>
        <taxon>Epilithonimonas</taxon>
    </lineage>
</organism>
<dbReference type="RefSeq" id="WP_034977602.1">
    <property type="nucleotide sequence ID" value="NZ_FOFI01000001.1"/>
</dbReference>
<protein>
    <recommendedName>
        <fullName evidence="4">ABC-2 type transport system permease protein</fullName>
    </recommendedName>
</protein>
<feature type="transmembrane region" description="Helical" evidence="1">
    <location>
        <begin position="175"/>
        <end position="199"/>
    </location>
</feature>
<feature type="transmembrane region" description="Helical" evidence="1">
    <location>
        <begin position="422"/>
        <end position="442"/>
    </location>
</feature>
<evidence type="ECO:0008006" key="4">
    <source>
        <dbReference type="Google" id="ProtNLM"/>
    </source>
</evidence>
<dbReference type="PANTHER" id="PTHR43471:SF1">
    <property type="entry name" value="ABC TRANSPORTER PERMEASE PROTEIN NOSY-RELATED"/>
    <property type="match status" value="1"/>
</dbReference>